<feature type="transmembrane region" description="Helical" evidence="1">
    <location>
        <begin position="85"/>
        <end position="104"/>
    </location>
</feature>
<reference evidence="3 4" key="1">
    <citation type="journal article" date="2017" name="Water Res.">
        <title>Discovery and metagenomic analysis of an anammox bacterial enrichment related to Candidatus "Brocadia caroliniensis" in a full-scale glycerol-fed nitritation-denitritation separate centrate treatment process.</title>
        <authorList>
            <person name="Park H."/>
            <person name="Brotto A.C."/>
            <person name="van Loosdrecht M.C."/>
            <person name="Chandran K."/>
        </authorList>
    </citation>
    <scope>NUCLEOTIDE SEQUENCE [LARGE SCALE GENOMIC DNA]</scope>
    <source>
        <strain evidence="3">26THWARD</strain>
    </source>
</reference>
<sequence>MSNSKNENPFPVLSWSSNDFDVSLKKLYEYVIQETRKAIAWYDDKRRGKRVWGYTLRLSAIIVTGASGIIPVLTQIFNTDKLNPLWATIAIAVAAILIALDRFAGLTSGWVRYMITQMELGRALETFCFDWEKKMLGYSGTVSTPEQATEALELCKDFILKTRDMVKNETQLWSSEFQSTLKEIEKAAGATNQARTRN</sequence>
<dbReference type="EMBL" id="AYTS01000061">
    <property type="protein sequence ID" value="OOP56786.1"/>
    <property type="molecule type" value="Genomic_DNA"/>
</dbReference>
<name>A0A1V4AUP1_9BACT</name>
<dbReference type="InterPro" id="IPR040688">
    <property type="entry name" value="SLATT_2"/>
</dbReference>
<dbReference type="Proteomes" id="UP000189681">
    <property type="component" value="Unassembled WGS sequence"/>
</dbReference>
<dbReference type="NCBIfam" id="NF033634">
    <property type="entry name" value="SLATT_1"/>
    <property type="match status" value="1"/>
</dbReference>
<gene>
    <name evidence="3" type="ORF">AYP45_07180</name>
</gene>
<keyword evidence="1" id="KW-0812">Transmembrane</keyword>
<evidence type="ECO:0000313" key="3">
    <source>
        <dbReference type="EMBL" id="OOP56786.1"/>
    </source>
</evidence>
<dbReference type="NCBIfam" id="NF033633">
    <property type="entry name" value="SLATT_2"/>
    <property type="match status" value="1"/>
</dbReference>
<comment type="caution">
    <text evidence="3">The sequence shown here is derived from an EMBL/GenBank/DDBJ whole genome shotgun (WGS) entry which is preliminary data.</text>
</comment>
<dbReference type="Pfam" id="PF18183">
    <property type="entry name" value="SLATT_2"/>
    <property type="match status" value="1"/>
</dbReference>
<feature type="domain" description="SMODS and SLOG-associating 2TM effector" evidence="2">
    <location>
        <begin position="9"/>
        <end position="192"/>
    </location>
</feature>
<organism evidence="3 4">
    <name type="scientific">Candidatus Brocadia carolinensis</name>
    <dbReference type="NCBI Taxonomy" id="1004156"/>
    <lineage>
        <taxon>Bacteria</taxon>
        <taxon>Pseudomonadati</taxon>
        <taxon>Planctomycetota</taxon>
        <taxon>Candidatus Brocadiia</taxon>
        <taxon>Candidatus Brocadiales</taxon>
        <taxon>Candidatus Brocadiaceae</taxon>
        <taxon>Candidatus Brocadia</taxon>
    </lineage>
</organism>
<evidence type="ECO:0000256" key="1">
    <source>
        <dbReference type="SAM" id="Phobius"/>
    </source>
</evidence>
<protein>
    <recommendedName>
        <fullName evidence="2">SMODS and SLOG-associating 2TM effector domain-containing protein</fullName>
    </recommendedName>
</protein>
<evidence type="ECO:0000313" key="4">
    <source>
        <dbReference type="Proteomes" id="UP000189681"/>
    </source>
</evidence>
<dbReference type="AlphaFoldDB" id="A0A1V4AUP1"/>
<keyword evidence="1" id="KW-0472">Membrane</keyword>
<accession>A0A1V4AUP1</accession>
<evidence type="ECO:0000259" key="2">
    <source>
        <dbReference type="Pfam" id="PF18183"/>
    </source>
</evidence>
<feature type="transmembrane region" description="Helical" evidence="1">
    <location>
        <begin position="54"/>
        <end position="73"/>
    </location>
</feature>
<keyword evidence="1" id="KW-1133">Transmembrane helix</keyword>
<proteinExistence type="predicted"/>